<dbReference type="SUPFAM" id="SSF56801">
    <property type="entry name" value="Acetyl-CoA synthetase-like"/>
    <property type="match status" value="1"/>
</dbReference>
<name>A0A377J7H5_GRIHO</name>
<dbReference type="InterPro" id="IPR000873">
    <property type="entry name" value="AMP-dep_synth/lig_dom"/>
</dbReference>
<proteinExistence type="predicted"/>
<reference evidence="3 4" key="1">
    <citation type="submission" date="2018-06" db="EMBL/GenBank/DDBJ databases">
        <authorList>
            <consortium name="Pathogen Informatics"/>
            <person name="Doyle S."/>
        </authorList>
    </citation>
    <scope>NUCLEOTIDE SEQUENCE [LARGE SCALE GENOMIC DNA]</scope>
    <source>
        <strain evidence="3 4">NCTC11645</strain>
    </source>
</reference>
<dbReference type="EC" id="6.2.1.3" evidence="3"/>
<dbReference type="Proteomes" id="UP000254512">
    <property type="component" value="Unassembled WGS sequence"/>
</dbReference>
<dbReference type="InterPro" id="IPR020845">
    <property type="entry name" value="AMP-binding_CS"/>
</dbReference>
<dbReference type="STRING" id="673.AL542_03450"/>
<dbReference type="RefSeq" id="WP_115660278.1">
    <property type="nucleotide sequence ID" value="NZ_UGHD01000003.1"/>
</dbReference>
<dbReference type="EMBL" id="UGHD01000003">
    <property type="protein sequence ID" value="STO98442.1"/>
    <property type="molecule type" value="Genomic_DNA"/>
</dbReference>
<evidence type="ECO:0000256" key="1">
    <source>
        <dbReference type="ARBA" id="ARBA00022598"/>
    </source>
</evidence>
<protein>
    <submittedName>
        <fullName evidence="3">Long-chain-fatty-acid--CoA ligase FadD15</fullName>
        <ecNumber evidence="3">6.2.1.3</ecNumber>
    </submittedName>
</protein>
<accession>A0A377J7H5</accession>
<dbReference type="PROSITE" id="PS00455">
    <property type="entry name" value="AMP_BINDING"/>
    <property type="match status" value="1"/>
</dbReference>
<evidence type="ECO:0000313" key="4">
    <source>
        <dbReference type="Proteomes" id="UP000254512"/>
    </source>
</evidence>
<sequence length="501" mass="53268">MDSVLQRIQHYAQNTPDRIALIGRSADGKGVEVTYASLWQDIERLSNTLTSWGVTCIALYAENSLAWAKIDLAAMLAGVTVVPVPTFFSSAQQAHLLAVSGAEVWIGHRGKPDVVPRHELAGLPCYFLPPQSSRRLHGGAAKITFTSGSTGTPKGVALSAGLLNAVTASLASSFCLEGQSADSIPSKHLVALPLTTLLENITGLYVPLYLGVQSIVLSGEDVGLHGSSQFEPERFAAAVSTYQAESLVVTPALLLALVALAKRSPSCLSSLKFIAVGGAKVPQALLTSARQLGLPIYEGYGLSECGSVVSMSTPEQQRLGSVGKPLPHCQVAISRQGEIMVSGASMLGYLGELPLTGAVHTGDLGYLDDEGFLYITGRKKNLLITAFGRNISPEWIEAEAMAFPHLRQIVILGDGCAALSAVVATDNPEAAISELESLNTRLPDYAAVSHLIFTRPFHFQPALLTENGRPKRGEFARRFSKYIPTNVRAGTGDNRVTSCFE</sequence>
<dbReference type="PANTHER" id="PTHR43767">
    <property type="entry name" value="LONG-CHAIN-FATTY-ACID--COA LIGASE"/>
    <property type="match status" value="1"/>
</dbReference>
<dbReference type="InterPro" id="IPR050237">
    <property type="entry name" value="ATP-dep_AMP-bd_enzyme"/>
</dbReference>
<dbReference type="PANTHER" id="PTHR43767:SF8">
    <property type="entry name" value="LONG-CHAIN-FATTY-ACID--COA LIGASE"/>
    <property type="match status" value="1"/>
</dbReference>
<dbReference type="Gene3D" id="3.40.50.12780">
    <property type="entry name" value="N-terminal domain of ligase-like"/>
    <property type="match status" value="1"/>
</dbReference>
<gene>
    <name evidence="3" type="ORF">NCTC11645_03427</name>
</gene>
<dbReference type="AlphaFoldDB" id="A0A377J7H5"/>
<evidence type="ECO:0000313" key="3">
    <source>
        <dbReference type="EMBL" id="STO98442.1"/>
    </source>
</evidence>
<feature type="domain" description="AMP-dependent synthetase/ligase" evidence="2">
    <location>
        <begin position="9"/>
        <end position="348"/>
    </location>
</feature>
<dbReference type="GO" id="GO:0004467">
    <property type="term" value="F:long-chain fatty acid-CoA ligase activity"/>
    <property type="evidence" value="ECO:0007669"/>
    <property type="project" value="UniProtKB-EC"/>
</dbReference>
<evidence type="ECO:0000259" key="2">
    <source>
        <dbReference type="Pfam" id="PF00501"/>
    </source>
</evidence>
<keyword evidence="1 3" id="KW-0436">Ligase</keyword>
<dbReference type="InterPro" id="IPR042099">
    <property type="entry name" value="ANL_N_sf"/>
</dbReference>
<dbReference type="Pfam" id="PF00501">
    <property type="entry name" value="AMP-binding"/>
    <property type="match status" value="1"/>
</dbReference>
<organism evidence="3 4">
    <name type="scientific">Grimontia hollisae</name>
    <name type="common">Vibrio hollisae</name>
    <dbReference type="NCBI Taxonomy" id="673"/>
    <lineage>
        <taxon>Bacteria</taxon>
        <taxon>Pseudomonadati</taxon>
        <taxon>Pseudomonadota</taxon>
        <taxon>Gammaproteobacteria</taxon>
        <taxon>Vibrionales</taxon>
        <taxon>Vibrionaceae</taxon>
        <taxon>Grimontia</taxon>
    </lineage>
</organism>